<feature type="transmembrane region" description="Helical" evidence="2">
    <location>
        <begin position="112"/>
        <end position="133"/>
    </location>
</feature>
<accession>A0A6P5A8Z8</accession>
<gene>
    <name evidence="4" type="primary">LOC109481667</name>
</gene>
<keyword evidence="2" id="KW-0812">Transmembrane</keyword>
<evidence type="ECO:0000313" key="3">
    <source>
        <dbReference type="Proteomes" id="UP000515135"/>
    </source>
</evidence>
<dbReference type="GeneID" id="109481667"/>
<feature type="region of interest" description="Disordered" evidence="1">
    <location>
        <begin position="179"/>
        <end position="224"/>
    </location>
</feature>
<feature type="region of interest" description="Disordered" evidence="1">
    <location>
        <begin position="1"/>
        <end position="30"/>
    </location>
</feature>
<evidence type="ECO:0000256" key="2">
    <source>
        <dbReference type="SAM" id="Phobius"/>
    </source>
</evidence>
<dbReference type="KEGG" id="bbel:109481667"/>
<keyword evidence="2" id="KW-0472">Membrane</keyword>
<dbReference type="RefSeq" id="XP_019639802.1">
    <property type="nucleotide sequence ID" value="XM_019784243.1"/>
</dbReference>
<evidence type="ECO:0000256" key="1">
    <source>
        <dbReference type="SAM" id="MobiDB-lite"/>
    </source>
</evidence>
<reference evidence="4" key="1">
    <citation type="submission" date="2025-08" db="UniProtKB">
        <authorList>
            <consortium name="RefSeq"/>
        </authorList>
    </citation>
    <scope>IDENTIFICATION</scope>
    <source>
        <tissue evidence="4">Gonad</tissue>
    </source>
</reference>
<dbReference type="Proteomes" id="UP000515135">
    <property type="component" value="Unplaced"/>
</dbReference>
<proteinExistence type="predicted"/>
<keyword evidence="3" id="KW-1185">Reference proteome</keyword>
<sequence length="528" mass="54356">MPRQKALPREVSMQGEDPAYVTPNDARGEPVYVNPSGDLADAENVIYERSAGDQPRYMTLKVDASEGMKTAREVGEGSEQPPVEADVLAAGDSGILKRLYQRMTALEKDFRTISITLGLMYLVSLALVIYITGESSTSQVSYQPSSQPARQPSRAEEILTVPKEVLPLLKFLAGELGGTGETWQRPGKTWERPGGVSGETWQLPGGGQTNASRDPPTTPNSLKDTGFVTARFTTLGATGRAGPTSLGAHYRGQDHEKLVTLQDGIQLFTVPETGDYRIEVAGAAGGWDSVNDNKDNRGYGAMMMGTFKLHKGEVLKILIGQETMTKGGLSSGGGGGTFVARFNNTPLIIAGGGGGMQWLHRQYASCDGTTLTSGQRSYLGVKGRVGNVSDEVNAGGSEGHGATDGKGNVGGGGGGFYTNGGSGRQFGSGSWRNGGEGGYAFVNGGKGGRGGIGYNTDGPEGGFGGGGGAFAPGKGSGGGGGYSGGGRGQSGLCECGGGGGSFNNGTEKSGRNGKNDGPGYAVIVRLFD</sequence>
<dbReference type="PANTHER" id="PTHR31535:SF3">
    <property type="entry name" value="REGULATORY PROTEIN ZESTE"/>
    <property type="match status" value="1"/>
</dbReference>
<organism evidence="3 4">
    <name type="scientific">Branchiostoma belcheri</name>
    <name type="common">Amphioxus</name>
    <dbReference type="NCBI Taxonomy" id="7741"/>
    <lineage>
        <taxon>Eukaryota</taxon>
        <taxon>Metazoa</taxon>
        <taxon>Chordata</taxon>
        <taxon>Cephalochordata</taxon>
        <taxon>Leptocardii</taxon>
        <taxon>Amphioxiformes</taxon>
        <taxon>Branchiostomatidae</taxon>
        <taxon>Branchiostoma</taxon>
    </lineage>
</organism>
<evidence type="ECO:0000313" key="4">
    <source>
        <dbReference type="RefSeq" id="XP_019639802.1"/>
    </source>
</evidence>
<protein>
    <submittedName>
        <fullName evidence="4">LOW QUALITY PROTEIN: uncharacterized protein LOC109481667</fullName>
    </submittedName>
</protein>
<name>A0A6P5A8Z8_BRABE</name>
<dbReference type="AlphaFoldDB" id="A0A6P5A8Z8"/>
<keyword evidence="2" id="KW-1133">Transmembrane helix</keyword>
<dbReference type="PANTHER" id="PTHR31535">
    <property type="match status" value="1"/>
</dbReference>
<dbReference type="OrthoDB" id="5982253at2759"/>